<dbReference type="Proteomes" id="UP000821853">
    <property type="component" value="Chromosome 4"/>
</dbReference>
<protein>
    <submittedName>
        <fullName evidence="1">Uncharacterized protein</fullName>
    </submittedName>
</protein>
<proteinExistence type="predicted"/>
<reference evidence="1 2" key="1">
    <citation type="journal article" date="2020" name="Cell">
        <title>Large-Scale Comparative Analyses of Tick Genomes Elucidate Their Genetic Diversity and Vector Capacities.</title>
        <authorList>
            <consortium name="Tick Genome and Microbiome Consortium (TIGMIC)"/>
            <person name="Jia N."/>
            <person name="Wang J."/>
            <person name="Shi W."/>
            <person name="Du L."/>
            <person name="Sun Y."/>
            <person name="Zhan W."/>
            <person name="Jiang J.F."/>
            <person name="Wang Q."/>
            <person name="Zhang B."/>
            <person name="Ji P."/>
            <person name="Bell-Sakyi L."/>
            <person name="Cui X.M."/>
            <person name="Yuan T.T."/>
            <person name="Jiang B.G."/>
            <person name="Yang W.F."/>
            <person name="Lam T.T."/>
            <person name="Chang Q.C."/>
            <person name="Ding S.J."/>
            <person name="Wang X.J."/>
            <person name="Zhu J.G."/>
            <person name="Ruan X.D."/>
            <person name="Zhao L."/>
            <person name="Wei J.T."/>
            <person name="Ye R.Z."/>
            <person name="Que T.C."/>
            <person name="Du C.H."/>
            <person name="Zhou Y.H."/>
            <person name="Cheng J.X."/>
            <person name="Dai P.F."/>
            <person name="Guo W.B."/>
            <person name="Han X.H."/>
            <person name="Huang E.J."/>
            <person name="Li L.F."/>
            <person name="Wei W."/>
            <person name="Gao Y.C."/>
            <person name="Liu J.Z."/>
            <person name="Shao H.Z."/>
            <person name="Wang X."/>
            <person name="Wang C.C."/>
            <person name="Yang T.C."/>
            <person name="Huo Q.B."/>
            <person name="Li W."/>
            <person name="Chen H.Y."/>
            <person name="Chen S.E."/>
            <person name="Zhou L.G."/>
            <person name="Ni X.B."/>
            <person name="Tian J.H."/>
            <person name="Sheng Y."/>
            <person name="Liu T."/>
            <person name="Pan Y.S."/>
            <person name="Xia L.Y."/>
            <person name="Li J."/>
            <person name="Zhao F."/>
            <person name="Cao W.C."/>
        </authorList>
    </citation>
    <scope>NUCLEOTIDE SEQUENCE [LARGE SCALE GENOMIC DNA]</scope>
    <source>
        <strain evidence="1">HaeL-2018</strain>
    </source>
</reference>
<name>A0A9J6GG97_HAELO</name>
<sequence length="221" mass="24461">MWSQDSSVQEGAGRRCLPAKQRRCWEVCNAEQESKYYERLIPSVTGNNKELTWTVANHERYTVGIKRLAERLTTPLKRDKDIGWPRQQSADACQQKQTSSSKTNCNLAQSLRTPGEAFADESDANFLLFLHMERKVPGATGIFFASLAATVPVPTAARTSFGVETKSAANVVACANLSNGLIVNSTLFEKPGRLLDSELAHTDFFTCLRSAQVLSSMRLLN</sequence>
<dbReference type="AlphaFoldDB" id="A0A9J6GG97"/>
<evidence type="ECO:0000313" key="2">
    <source>
        <dbReference type="Proteomes" id="UP000821853"/>
    </source>
</evidence>
<gene>
    <name evidence="1" type="ORF">HPB48_022132</name>
</gene>
<organism evidence="1 2">
    <name type="scientific">Haemaphysalis longicornis</name>
    <name type="common">Bush tick</name>
    <dbReference type="NCBI Taxonomy" id="44386"/>
    <lineage>
        <taxon>Eukaryota</taxon>
        <taxon>Metazoa</taxon>
        <taxon>Ecdysozoa</taxon>
        <taxon>Arthropoda</taxon>
        <taxon>Chelicerata</taxon>
        <taxon>Arachnida</taxon>
        <taxon>Acari</taxon>
        <taxon>Parasitiformes</taxon>
        <taxon>Ixodida</taxon>
        <taxon>Ixodoidea</taxon>
        <taxon>Ixodidae</taxon>
        <taxon>Haemaphysalinae</taxon>
        <taxon>Haemaphysalis</taxon>
    </lineage>
</organism>
<comment type="caution">
    <text evidence="1">The sequence shown here is derived from an EMBL/GenBank/DDBJ whole genome shotgun (WGS) entry which is preliminary data.</text>
</comment>
<evidence type="ECO:0000313" key="1">
    <source>
        <dbReference type="EMBL" id="KAH9373887.1"/>
    </source>
</evidence>
<keyword evidence="2" id="KW-1185">Reference proteome</keyword>
<dbReference type="VEuPathDB" id="VectorBase:HLOH_061892"/>
<accession>A0A9J6GG97</accession>
<dbReference type="EMBL" id="JABSTR010000006">
    <property type="protein sequence ID" value="KAH9373887.1"/>
    <property type="molecule type" value="Genomic_DNA"/>
</dbReference>